<reference evidence="1" key="1">
    <citation type="submission" date="2024-05" db="EMBL/GenBank/DDBJ databases">
        <title>Planctomycetes of the genus Singulisphaera possess chitinolytic capabilities.</title>
        <authorList>
            <person name="Ivanova A."/>
        </authorList>
    </citation>
    <scope>NUCLEOTIDE SEQUENCE</scope>
    <source>
        <strain evidence="1">Ch08T</strain>
    </source>
</reference>
<dbReference type="AlphaFoldDB" id="A0AAU7CHE0"/>
<dbReference type="Gene3D" id="3.30.450.150">
    <property type="entry name" value="Haem-degrading domain"/>
    <property type="match status" value="2"/>
</dbReference>
<dbReference type="InterPro" id="IPR038084">
    <property type="entry name" value="PduO/GlcC-like_sf"/>
</dbReference>
<dbReference type="EMBL" id="CP155447">
    <property type="protein sequence ID" value="XBH04649.1"/>
    <property type="molecule type" value="Genomic_DNA"/>
</dbReference>
<name>A0AAU7CHE0_9BACT</name>
<dbReference type="SUPFAM" id="SSF143744">
    <property type="entry name" value="GlcG-like"/>
    <property type="match status" value="1"/>
</dbReference>
<accession>A0AAU7CHE0</accession>
<gene>
    <name evidence="1" type="ORF">V5E97_01150</name>
</gene>
<dbReference type="InterPro" id="IPR052517">
    <property type="entry name" value="GlcG_carb_metab_protein"/>
</dbReference>
<organism evidence="1">
    <name type="scientific">Singulisphaera sp. Ch08</name>
    <dbReference type="NCBI Taxonomy" id="3120278"/>
    <lineage>
        <taxon>Bacteria</taxon>
        <taxon>Pseudomonadati</taxon>
        <taxon>Planctomycetota</taxon>
        <taxon>Planctomycetia</taxon>
        <taxon>Isosphaerales</taxon>
        <taxon>Isosphaeraceae</taxon>
        <taxon>Singulisphaera</taxon>
    </lineage>
</organism>
<protein>
    <recommendedName>
        <fullName evidence="2">Heme-binding protein</fullName>
    </recommendedName>
</protein>
<evidence type="ECO:0000313" key="1">
    <source>
        <dbReference type="EMBL" id="XBH04649.1"/>
    </source>
</evidence>
<dbReference type="RefSeq" id="WP_406697440.1">
    <property type="nucleotide sequence ID" value="NZ_CP155447.1"/>
</dbReference>
<dbReference type="PANTHER" id="PTHR34309:SF1">
    <property type="entry name" value="PROTEIN GLCG"/>
    <property type="match status" value="1"/>
</dbReference>
<dbReference type="PANTHER" id="PTHR34309">
    <property type="entry name" value="SLR1406 PROTEIN"/>
    <property type="match status" value="1"/>
</dbReference>
<sequence length="708" mass="74936">MRWLEFRGHRTPGREVSRRGEKARRPELEGLETRALLASGAGAISAQASALLSTQDVATLLQRAAGATASNDGIIAVVDREGNILGVRLEADVSPTITGTPQNLVFGIDGAIAKARTGAFFANSQAPLTSRTIQHISQSTMTQREIESNPDIADPDSTLRGPGFVAPIGKKGHFPARVMYTPQVDLFLIEHTNRDSIVSPGPDHIRGTPDDIPLASRFNADPNFIPPGQEINAPESYGFATGILPDAQSRGIATLPGGIPLYKNGTLVGGIGVFYPGQTGFATAENSSLNDAGFFDPTRPDRSLEAEYAAFVAAGGSKPAGVSFNNARINKKLGLPAFPAGESFDLPFGRIDLVGITLDIFGGHGRQGPRNLVDYGRTLGVGDPNNGTNQPVNSTGDTLLPGSPVPEGWLVLPHASADGTLTADDVTAMINRGIAEAKHVRAAIRLPLNSQTRMVFAVTDKTGEVLGLFRMPDATVFSIDVAVAKARNVAYYADPNELQPIDQVANLPAGVAMTNRTFRYLSEPRFPEGIDGNPPGPFSILNDVGIRNDGPALPPSAFQSVQGFDAFNPQSNFRDPFNVANQNGIVFFPGSAPIYTEVAGNSTRALAGGLGVSGDGVDQDDDVTFEAAKGFTPPRDVLSADQVFVRGVRLPYQKFNRNPHLGIGEAPSTPIVPQPILPGGKTGLTPQDVQRLQKFNQQARQAARKAGP</sequence>
<evidence type="ECO:0008006" key="2">
    <source>
        <dbReference type="Google" id="ProtNLM"/>
    </source>
</evidence>
<proteinExistence type="predicted"/>